<keyword evidence="3" id="KW-0677">Repeat</keyword>
<organism evidence="8 9">
    <name type="scientific">Microthlaspi erraticum</name>
    <dbReference type="NCBI Taxonomy" id="1685480"/>
    <lineage>
        <taxon>Eukaryota</taxon>
        <taxon>Viridiplantae</taxon>
        <taxon>Streptophyta</taxon>
        <taxon>Embryophyta</taxon>
        <taxon>Tracheophyta</taxon>
        <taxon>Spermatophyta</taxon>
        <taxon>Magnoliopsida</taxon>
        <taxon>eudicotyledons</taxon>
        <taxon>Gunneridae</taxon>
        <taxon>Pentapetalae</taxon>
        <taxon>rosids</taxon>
        <taxon>malvids</taxon>
        <taxon>Brassicales</taxon>
        <taxon>Brassicaceae</taxon>
        <taxon>Coluteocarpeae</taxon>
        <taxon>Microthlaspi</taxon>
    </lineage>
</organism>
<dbReference type="Gene3D" id="1.25.10.10">
    <property type="entry name" value="Leucine-rich Repeat Variant"/>
    <property type="match status" value="3"/>
</dbReference>
<evidence type="ECO:0000256" key="2">
    <source>
        <dbReference type="ARBA" id="ARBA00022448"/>
    </source>
</evidence>
<keyword evidence="9" id="KW-1185">Reference proteome</keyword>
<feature type="domain" description="IBB" evidence="7">
    <location>
        <begin position="222"/>
        <end position="279"/>
    </location>
</feature>
<feature type="region of interest" description="Disordered" evidence="6">
    <location>
        <begin position="225"/>
        <end position="246"/>
    </location>
</feature>
<dbReference type="SMART" id="SM00185">
    <property type="entry name" value="ARM"/>
    <property type="match status" value="10"/>
</dbReference>
<dbReference type="AlphaFoldDB" id="A0A6D2HU78"/>
<dbReference type="Pfam" id="PF01749">
    <property type="entry name" value="IBB"/>
    <property type="match status" value="1"/>
</dbReference>
<gene>
    <name evidence="8" type="ORF">MERR_LOCUS7739</name>
</gene>
<dbReference type="SUPFAM" id="SSF48371">
    <property type="entry name" value="ARM repeat"/>
    <property type="match status" value="3"/>
</dbReference>
<accession>A0A6D2HU78</accession>
<comment type="similarity">
    <text evidence="1">Belongs to the importin alpha family.</text>
</comment>
<keyword evidence="2" id="KW-0813">Transport</keyword>
<dbReference type="GO" id="GO:0061608">
    <property type="term" value="F:nuclear import signal receptor activity"/>
    <property type="evidence" value="ECO:0007669"/>
    <property type="project" value="InterPro"/>
</dbReference>
<dbReference type="Pfam" id="PF00514">
    <property type="entry name" value="Arm"/>
    <property type="match status" value="7"/>
</dbReference>
<evidence type="ECO:0000256" key="3">
    <source>
        <dbReference type="ARBA" id="ARBA00022737"/>
    </source>
</evidence>
<comment type="caution">
    <text evidence="8">The sequence shown here is derived from an EMBL/GenBank/DDBJ whole genome shotgun (WGS) entry which is preliminary data.</text>
</comment>
<evidence type="ECO:0000256" key="4">
    <source>
        <dbReference type="ARBA" id="ARBA00022927"/>
    </source>
</evidence>
<evidence type="ECO:0000259" key="7">
    <source>
        <dbReference type="Pfam" id="PF01749"/>
    </source>
</evidence>
<feature type="repeat" description="ARM" evidence="5">
    <location>
        <begin position="190"/>
        <end position="217"/>
    </location>
</feature>
<evidence type="ECO:0000256" key="5">
    <source>
        <dbReference type="PROSITE-ProRule" id="PRU00259"/>
    </source>
</evidence>
<dbReference type="InterPro" id="IPR002652">
    <property type="entry name" value="Importin-a_IBB"/>
</dbReference>
<sequence>MIGGVWSKERNLQLEATTQFRKLLSIERSPPIEEVIEAGVVPRFVEFLMREDYPQLQAVWALGNVAGDSPRCRDLVLSQGALLPLLSQLNEHAKLSMLRNATWTLSNFCRGKPQPTFDQVCLSFLPEFVLMIKEDYVISLISQELVSPGLPALERLIHSTNEEVLTDACWALSYLSDGTNDKIQYVIEAGVVPRLVELLQHPSPSVLIPALRSIGNIFTGDDAQTQKKRREGLQATQQPQFAPSAESAASTIDKKLESLPSMIGGVWSKERNLQLEATTQFRKLLSIERSPPIEEVIEAGVVPRFVEFLMREDYPQLQVWCIHHVSVTFVYNRLGCWFLRVMTSLSRGKPQPTFDQVCLSFLPEFVLMIKEDYVISLISQELVSPGLPALERLIHSTNEHPSPSVLIPALRSIGNIFTGDDAQTQILGNIQSLTFTNSIIFIFKQKKRREGLHATQQPQFAPSADSAASTVDKKLESLPSMIGGVWSKERNLQLEATTQFRKLLSIERSPPIEEVIEAGVVPRFVEFLMREDYPQLQVWCIHHVSVTFVYNILGCWFLRVMMSLSRDVAGDSPRCRDLVLSQGALLPLLSQLNEHAKLSMLRNATWTLSNFCRGKPQPTFDQVCLSFLPEFVLMIKEDYVISLISQELISPGLPALERLIHSTNEEVLTDACWALSYLSDGTNDKIQYVIEAGVVPRLVELLQHPSPSVLIPALRSIGNIFTSDDAQTQMNKCSGTLFRSEIYIAPIVLVAAILTCVVRKLRDNHHAGWLYY</sequence>
<evidence type="ECO:0000256" key="6">
    <source>
        <dbReference type="SAM" id="MobiDB-lite"/>
    </source>
</evidence>
<evidence type="ECO:0000313" key="8">
    <source>
        <dbReference type="EMBL" id="CAA7020504.1"/>
    </source>
</evidence>
<name>A0A6D2HU78_9BRAS</name>
<feature type="repeat" description="ARM" evidence="5">
    <location>
        <begin position="148"/>
        <end position="190"/>
    </location>
</feature>
<protein>
    <recommendedName>
        <fullName evidence="7">IBB domain-containing protein</fullName>
    </recommendedName>
</protein>
<dbReference type="PANTHER" id="PTHR23316">
    <property type="entry name" value="IMPORTIN ALPHA"/>
    <property type="match status" value="1"/>
</dbReference>
<feature type="repeat" description="ARM" evidence="5">
    <location>
        <begin position="651"/>
        <end position="693"/>
    </location>
</feature>
<dbReference type="GO" id="GO:0006606">
    <property type="term" value="P:protein import into nucleus"/>
    <property type="evidence" value="ECO:0007669"/>
    <property type="project" value="InterPro"/>
</dbReference>
<dbReference type="PROSITE" id="PS50176">
    <property type="entry name" value="ARM_REPEAT"/>
    <property type="match status" value="4"/>
</dbReference>
<dbReference type="EMBL" id="CACVBM020000554">
    <property type="protein sequence ID" value="CAA7020504.1"/>
    <property type="molecule type" value="Genomic_DNA"/>
</dbReference>
<dbReference type="Proteomes" id="UP000467841">
    <property type="component" value="Unassembled WGS sequence"/>
</dbReference>
<feature type="repeat" description="ARM" evidence="5">
    <location>
        <begin position="693"/>
        <end position="735"/>
    </location>
</feature>
<dbReference type="InterPro" id="IPR011989">
    <property type="entry name" value="ARM-like"/>
</dbReference>
<dbReference type="InterPro" id="IPR016024">
    <property type="entry name" value="ARM-type_fold"/>
</dbReference>
<evidence type="ECO:0000256" key="1">
    <source>
        <dbReference type="ARBA" id="ARBA00010394"/>
    </source>
</evidence>
<evidence type="ECO:0000313" key="9">
    <source>
        <dbReference type="Proteomes" id="UP000467841"/>
    </source>
</evidence>
<keyword evidence="4" id="KW-0653">Protein transport</keyword>
<dbReference type="OrthoDB" id="29145at2759"/>
<proteinExistence type="inferred from homology"/>
<dbReference type="InterPro" id="IPR000225">
    <property type="entry name" value="Armadillo"/>
</dbReference>
<reference evidence="8" key="1">
    <citation type="submission" date="2020-01" db="EMBL/GenBank/DDBJ databases">
        <authorList>
            <person name="Mishra B."/>
        </authorList>
    </citation>
    <scope>NUCLEOTIDE SEQUENCE [LARGE SCALE GENOMIC DNA]</scope>
</reference>